<dbReference type="GO" id="GO:0005737">
    <property type="term" value="C:cytoplasm"/>
    <property type="evidence" value="ECO:0007669"/>
    <property type="project" value="TreeGrafter"/>
</dbReference>
<dbReference type="InterPro" id="IPR050167">
    <property type="entry name" value="Ser_Thr_protein_kinase"/>
</dbReference>
<dbReference type="AlphaFoldDB" id="A0A8H3CSL4"/>
<dbReference type="SMART" id="SM00220">
    <property type="entry name" value="S_TKc"/>
    <property type="match status" value="1"/>
</dbReference>
<dbReference type="Gene3D" id="1.10.510.10">
    <property type="entry name" value="Transferase(Phosphotransferase) domain 1"/>
    <property type="match status" value="1"/>
</dbReference>
<dbReference type="Proteomes" id="UP000663853">
    <property type="component" value="Unassembled WGS sequence"/>
</dbReference>
<dbReference type="GO" id="GO:0005524">
    <property type="term" value="F:ATP binding"/>
    <property type="evidence" value="ECO:0007669"/>
    <property type="project" value="InterPro"/>
</dbReference>
<dbReference type="GO" id="GO:0004672">
    <property type="term" value="F:protein kinase activity"/>
    <property type="evidence" value="ECO:0007669"/>
    <property type="project" value="InterPro"/>
</dbReference>
<reference evidence="2" key="1">
    <citation type="submission" date="2021-01" db="EMBL/GenBank/DDBJ databases">
        <authorList>
            <person name="Kaushik A."/>
        </authorList>
    </citation>
    <scope>NUCLEOTIDE SEQUENCE</scope>
    <source>
        <strain evidence="2">AG6-10EEA</strain>
    </source>
</reference>
<gene>
    <name evidence="2" type="ORF">RDB_LOCUS103965</name>
</gene>
<dbReference type="Pfam" id="PF20415">
    <property type="entry name" value="DUF6699"/>
    <property type="match status" value="1"/>
</dbReference>
<dbReference type="SUPFAM" id="SSF56112">
    <property type="entry name" value="Protein kinase-like (PK-like)"/>
    <property type="match status" value="1"/>
</dbReference>
<dbReference type="InterPro" id="IPR011009">
    <property type="entry name" value="Kinase-like_dom_sf"/>
</dbReference>
<feature type="domain" description="Protein kinase" evidence="1">
    <location>
        <begin position="1"/>
        <end position="232"/>
    </location>
</feature>
<dbReference type="InterPro" id="IPR046522">
    <property type="entry name" value="DUF6699"/>
</dbReference>
<dbReference type="GO" id="GO:0007165">
    <property type="term" value="P:signal transduction"/>
    <property type="evidence" value="ECO:0007669"/>
    <property type="project" value="TreeGrafter"/>
</dbReference>
<evidence type="ECO:0000313" key="2">
    <source>
        <dbReference type="EMBL" id="CAE6493562.1"/>
    </source>
</evidence>
<evidence type="ECO:0000259" key="1">
    <source>
        <dbReference type="PROSITE" id="PS50011"/>
    </source>
</evidence>
<protein>
    <recommendedName>
        <fullName evidence="1">Protein kinase domain-containing protein</fullName>
    </recommendedName>
</protein>
<proteinExistence type="predicted"/>
<dbReference type="InterPro" id="IPR000719">
    <property type="entry name" value="Prot_kinase_dom"/>
</dbReference>
<evidence type="ECO:0000313" key="3">
    <source>
        <dbReference type="Proteomes" id="UP000663853"/>
    </source>
</evidence>
<sequence length="644" mass="71343">MEAKSEQPRGYNYHPSGNQDFKMPKPIKCRGKTIKACSQGAAHLVAIGSPKYLAITRVSDLSQWIIYGFPLDVKWGSQNVPLEEQDLHQRSYCVLRADTRRNGVHPQQEYAMIADFGNAILKDLALSFAPTTTFGMTYQYAPPEHLAAEGTPIATRESDVYSFGMTVFEILSGEVPFKDKNVTWMVIQASFGRLLLSQPNTISDRIWSILLPCWAHDPPKRPSLSDIRFPLFFNINDHAPVDSGPSSNTDAMKYLDLPKYQSPQCHGKHKDQIFFDSRTTRNLLFVRVCPGLGDSLVLTIGTGSGVIQGSIWEVHQSPTEDSSIGRFRVAGITRLTAKLEPIGSKDESQRSIDDCRLCARFIHPGPVDQLPPKVGTSLENQALLSPDAPQHMADADESGMNDKMTDAQGAAGIDLGVHRSRVQSLEGLVDTIQSQAVSTLAASCSESPPPISTINLHPLLQAQSILHVPESPLGNRLRWDVRDPPMMAVIQSQHEPEHFYEHPDSGAYATYPPVSFLLITSNEVLPWLAPVRAHGGLASVTVRDVLEAVSGTIYTQVDESMAQLLPTDEDRARLHQAYHGRVKRHGGVDEKGILVSDWVGQKTLFVGLEYDEALARKRVKEKYLWPYVFSLKLEVRRSALVPDA</sequence>
<dbReference type="Pfam" id="PF07714">
    <property type="entry name" value="PK_Tyr_Ser-Thr"/>
    <property type="match status" value="1"/>
</dbReference>
<comment type="caution">
    <text evidence="2">The sequence shown here is derived from an EMBL/GenBank/DDBJ whole genome shotgun (WGS) entry which is preliminary data.</text>
</comment>
<name>A0A8H3CSL4_9AGAM</name>
<accession>A0A8H3CSL4</accession>
<organism evidence="2 3">
    <name type="scientific">Rhizoctonia solani</name>
    <dbReference type="NCBI Taxonomy" id="456999"/>
    <lineage>
        <taxon>Eukaryota</taxon>
        <taxon>Fungi</taxon>
        <taxon>Dikarya</taxon>
        <taxon>Basidiomycota</taxon>
        <taxon>Agaricomycotina</taxon>
        <taxon>Agaricomycetes</taxon>
        <taxon>Cantharellales</taxon>
        <taxon>Ceratobasidiaceae</taxon>
        <taxon>Rhizoctonia</taxon>
    </lineage>
</organism>
<dbReference type="PANTHER" id="PTHR23257">
    <property type="entry name" value="SERINE-THREONINE PROTEIN KINASE"/>
    <property type="match status" value="1"/>
</dbReference>
<dbReference type="EMBL" id="CAJMXA010003323">
    <property type="protein sequence ID" value="CAE6493562.1"/>
    <property type="molecule type" value="Genomic_DNA"/>
</dbReference>
<dbReference type="PROSITE" id="PS50011">
    <property type="entry name" value="PROTEIN_KINASE_DOM"/>
    <property type="match status" value="1"/>
</dbReference>
<dbReference type="InterPro" id="IPR001245">
    <property type="entry name" value="Ser-Thr/Tyr_kinase_cat_dom"/>
</dbReference>